<sequence>MASSPWSRRPCKRGKPWPVALYRVSTFKETRFEADLSRARPWPPGLYPSYLFFTFSTETKSGTCDHGEDEEEGAAWRVEVQ</sequence>
<evidence type="ECO:0000256" key="1">
    <source>
        <dbReference type="SAM" id="MobiDB-lite"/>
    </source>
</evidence>
<evidence type="ECO:0000313" key="3">
    <source>
        <dbReference type="Proteomes" id="UP000287651"/>
    </source>
</evidence>
<dbReference type="Proteomes" id="UP000287651">
    <property type="component" value="Unassembled WGS sequence"/>
</dbReference>
<proteinExistence type="predicted"/>
<evidence type="ECO:0000313" key="2">
    <source>
        <dbReference type="EMBL" id="RRT43724.1"/>
    </source>
</evidence>
<feature type="region of interest" description="Disordered" evidence="1">
    <location>
        <begin position="62"/>
        <end position="81"/>
    </location>
</feature>
<name>A0A426XW90_ENSVE</name>
<comment type="caution">
    <text evidence="2">The sequence shown here is derived from an EMBL/GenBank/DDBJ whole genome shotgun (WGS) entry which is preliminary data.</text>
</comment>
<accession>A0A426XW90</accession>
<gene>
    <name evidence="2" type="ORF">B296_00043946</name>
</gene>
<protein>
    <submittedName>
        <fullName evidence="2">Uncharacterized protein</fullName>
    </submittedName>
</protein>
<reference evidence="2 3" key="1">
    <citation type="journal article" date="2014" name="Agronomy (Basel)">
        <title>A Draft Genome Sequence for Ensete ventricosum, the Drought-Tolerant Tree Against Hunger.</title>
        <authorList>
            <person name="Harrison J."/>
            <person name="Moore K.A."/>
            <person name="Paszkiewicz K."/>
            <person name="Jones T."/>
            <person name="Grant M."/>
            <person name="Ambacheew D."/>
            <person name="Muzemil S."/>
            <person name="Studholme D.J."/>
        </authorList>
    </citation>
    <scope>NUCLEOTIDE SEQUENCE [LARGE SCALE GENOMIC DNA]</scope>
</reference>
<organism evidence="2 3">
    <name type="scientific">Ensete ventricosum</name>
    <name type="common">Abyssinian banana</name>
    <name type="synonym">Musa ensete</name>
    <dbReference type="NCBI Taxonomy" id="4639"/>
    <lineage>
        <taxon>Eukaryota</taxon>
        <taxon>Viridiplantae</taxon>
        <taxon>Streptophyta</taxon>
        <taxon>Embryophyta</taxon>
        <taxon>Tracheophyta</taxon>
        <taxon>Spermatophyta</taxon>
        <taxon>Magnoliopsida</taxon>
        <taxon>Liliopsida</taxon>
        <taxon>Zingiberales</taxon>
        <taxon>Musaceae</taxon>
        <taxon>Ensete</taxon>
    </lineage>
</organism>
<dbReference type="AlphaFoldDB" id="A0A426XW90"/>
<dbReference type="EMBL" id="AMZH03016940">
    <property type="protein sequence ID" value="RRT43724.1"/>
    <property type="molecule type" value="Genomic_DNA"/>
</dbReference>